<reference evidence="4" key="1">
    <citation type="submission" date="2025-08" db="UniProtKB">
        <authorList>
            <consortium name="Ensembl"/>
        </authorList>
    </citation>
    <scope>IDENTIFICATION</scope>
</reference>
<dbReference type="STRING" id="8154.ENSACLP00000020380"/>
<dbReference type="GeneID" id="113019011"/>
<feature type="signal peptide" evidence="2">
    <location>
        <begin position="1"/>
        <end position="29"/>
    </location>
</feature>
<dbReference type="SMART" id="SM00034">
    <property type="entry name" value="CLECT"/>
    <property type="match status" value="1"/>
</dbReference>
<dbReference type="AlphaFoldDB" id="A0A3P8PTJ2"/>
<dbReference type="PROSITE" id="PS00615">
    <property type="entry name" value="C_TYPE_LECTIN_1"/>
    <property type="match status" value="1"/>
</dbReference>
<dbReference type="Ensembl" id="ENSACLT00000020852.2">
    <property type="protein sequence ID" value="ENSACLP00000020380.2"/>
    <property type="gene ID" value="ENSACLG00000013846.2"/>
</dbReference>
<dbReference type="InterPro" id="IPR018378">
    <property type="entry name" value="C-type_lectin_CS"/>
</dbReference>
<dbReference type="InterPro" id="IPR002353">
    <property type="entry name" value="AntifreezeII"/>
</dbReference>
<evidence type="ECO:0000313" key="4">
    <source>
        <dbReference type="Ensembl" id="ENSACLP00000020380.2"/>
    </source>
</evidence>
<dbReference type="OMA" id="TAASEYC"/>
<dbReference type="SUPFAM" id="SSF56436">
    <property type="entry name" value="C-type lectin-like"/>
    <property type="match status" value="1"/>
</dbReference>
<organism evidence="4 5">
    <name type="scientific">Astatotilapia calliptera</name>
    <name type="common">Eastern happy</name>
    <name type="synonym">Chromis callipterus</name>
    <dbReference type="NCBI Taxonomy" id="8154"/>
    <lineage>
        <taxon>Eukaryota</taxon>
        <taxon>Metazoa</taxon>
        <taxon>Chordata</taxon>
        <taxon>Craniata</taxon>
        <taxon>Vertebrata</taxon>
        <taxon>Euteleostomi</taxon>
        <taxon>Actinopterygii</taxon>
        <taxon>Neopterygii</taxon>
        <taxon>Teleostei</taxon>
        <taxon>Neoteleostei</taxon>
        <taxon>Acanthomorphata</taxon>
        <taxon>Ovalentaria</taxon>
        <taxon>Cichlomorphae</taxon>
        <taxon>Cichliformes</taxon>
        <taxon>Cichlidae</taxon>
        <taxon>African cichlids</taxon>
        <taxon>Pseudocrenilabrinae</taxon>
        <taxon>Haplochromini</taxon>
        <taxon>Astatotilapia</taxon>
    </lineage>
</organism>
<dbReference type="InterPro" id="IPR016187">
    <property type="entry name" value="CTDL_fold"/>
</dbReference>
<dbReference type="RefSeq" id="XP_026018284.1">
    <property type="nucleotide sequence ID" value="XM_026162499.1"/>
</dbReference>
<accession>A0A3P8PTJ2</accession>
<dbReference type="GeneTree" id="ENSGT01150000286973"/>
<dbReference type="CDD" id="cd00037">
    <property type="entry name" value="CLECT"/>
    <property type="match status" value="1"/>
</dbReference>
<feature type="domain" description="C-type lectin" evidence="3">
    <location>
        <begin position="66"/>
        <end position="182"/>
    </location>
</feature>
<dbReference type="PRINTS" id="PR00356">
    <property type="entry name" value="ANTIFREEZEII"/>
</dbReference>
<dbReference type="Pfam" id="PF00059">
    <property type="entry name" value="Lectin_C"/>
    <property type="match status" value="1"/>
</dbReference>
<keyword evidence="2" id="KW-0732">Signal</keyword>
<proteinExistence type="predicted"/>
<dbReference type="PANTHER" id="PTHR22803">
    <property type="entry name" value="MANNOSE, PHOSPHOLIPASE, LECTIN RECEPTOR RELATED"/>
    <property type="match status" value="1"/>
</dbReference>
<feature type="chain" id="PRO_5044254742" description="C-type lectin domain-containing protein" evidence="2">
    <location>
        <begin position="30"/>
        <end position="190"/>
    </location>
</feature>
<keyword evidence="5" id="KW-1185">Reference proteome</keyword>
<dbReference type="InterPro" id="IPR050111">
    <property type="entry name" value="C-type_lectin/snaclec_domain"/>
</dbReference>
<reference evidence="4" key="2">
    <citation type="submission" date="2025-09" db="UniProtKB">
        <authorList>
            <consortium name="Ensembl"/>
        </authorList>
    </citation>
    <scope>IDENTIFICATION</scope>
</reference>
<evidence type="ECO:0000256" key="2">
    <source>
        <dbReference type="SAM" id="SignalP"/>
    </source>
</evidence>
<dbReference type="Gene3D" id="3.10.100.10">
    <property type="entry name" value="Mannose-Binding Protein A, subunit A"/>
    <property type="match status" value="1"/>
</dbReference>
<dbReference type="InterPro" id="IPR016186">
    <property type="entry name" value="C-type_lectin-like/link_sf"/>
</dbReference>
<evidence type="ECO:0000259" key="3">
    <source>
        <dbReference type="PROSITE" id="PS50041"/>
    </source>
</evidence>
<evidence type="ECO:0000313" key="5">
    <source>
        <dbReference type="Proteomes" id="UP000265100"/>
    </source>
</evidence>
<dbReference type="RefSeq" id="XP_026017111.1">
    <property type="nucleotide sequence ID" value="XM_026161326.1"/>
</dbReference>
<dbReference type="InterPro" id="IPR001304">
    <property type="entry name" value="C-type_lectin-like"/>
</dbReference>
<name>A0A3P8PTJ2_ASTCA</name>
<evidence type="ECO:0000256" key="1">
    <source>
        <dbReference type="ARBA" id="ARBA00023157"/>
    </source>
</evidence>
<sequence length="190" mass="21379">MLKLLTEKMKMKLFSVSTLLCVMTALTTAAALPDKEVSSGAKGFIPRAKRDLIKTSGGCPHGWTEFRDRCFVYVPTSMTWPRAERNCLSMDANLVSVHSSSEYHMIQKMTAPHGYQTTWVGGTNAPGEHIWFWSDGRPFQYTNWCPGEPISGSRPFCLQINYSDGKCWDDVWCDNLRPSVCAKKRSGLLD</sequence>
<dbReference type="PROSITE" id="PS50041">
    <property type="entry name" value="C_TYPE_LECTIN_2"/>
    <property type="match status" value="1"/>
</dbReference>
<keyword evidence="1" id="KW-1015">Disulfide bond</keyword>
<dbReference type="GeneID" id="113018268"/>
<dbReference type="Proteomes" id="UP000265100">
    <property type="component" value="Unplaced"/>
</dbReference>
<protein>
    <recommendedName>
        <fullName evidence="3">C-type lectin domain-containing protein</fullName>
    </recommendedName>
</protein>